<dbReference type="AlphaFoldDB" id="A0A8T2ZL86"/>
<feature type="domain" description="PPIase FKBP-type" evidence="6">
    <location>
        <begin position="101"/>
        <end position="227"/>
    </location>
</feature>
<dbReference type="GO" id="GO:0003755">
    <property type="term" value="F:peptidyl-prolyl cis-trans isomerase activity"/>
    <property type="evidence" value="ECO:0007669"/>
    <property type="project" value="UniProtKB-KW"/>
</dbReference>
<evidence type="ECO:0000256" key="4">
    <source>
        <dbReference type="ARBA" id="ARBA00023235"/>
    </source>
</evidence>
<dbReference type="Pfam" id="PF00254">
    <property type="entry name" value="FKBP_C"/>
    <property type="match status" value="1"/>
</dbReference>
<evidence type="ECO:0000313" key="7">
    <source>
        <dbReference type="EMBL" id="KAH8518303.1"/>
    </source>
</evidence>
<accession>A0A8T2ZL86</accession>
<keyword evidence="3 5" id="KW-0697">Rotamase</keyword>
<dbReference type="InterPro" id="IPR046357">
    <property type="entry name" value="PPIase_dom_sf"/>
</dbReference>
<proteinExistence type="predicted"/>
<evidence type="ECO:0000256" key="2">
    <source>
        <dbReference type="ARBA" id="ARBA00013194"/>
    </source>
</evidence>
<dbReference type="SUPFAM" id="SSF54534">
    <property type="entry name" value="FKBP-like"/>
    <property type="match status" value="1"/>
</dbReference>
<comment type="catalytic activity">
    <reaction evidence="1 5">
        <text>[protein]-peptidylproline (omega=180) = [protein]-peptidylproline (omega=0)</text>
        <dbReference type="Rhea" id="RHEA:16237"/>
        <dbReference type="Rhea" id="RHEA-COMP:10747"/>
        <dbReference type="Rhea" id="RHEA-COMP:10748"/>
        <dbReference type="ChEBI" id="CHEBI:83833"/>
        <dbReference type="ChEBI" id="CHEBI:83834"/>
        <dbReference type="EC" id="5.2.1.8"/>
    </reaction>
</comment>
<reference evidence="7" key="1">
    <citation type="journal article" date="2021" name="J. Hered.">
        <title>Genome Assembly of Salicaceae Populus deltoides (Eastern Cottonwood) I-69 Based on Nanopore Sequencing and Hi-C Technologies.</title>
        <authorList>
            <person name="Bai S."/>
            <person name="Wu H."/>
            <person name="Zhang J."/>
            <person name="Pan Z."/>
            <person name="Zhao W."/>
            <person name="Li Z."/>
            <person name="Tong C."/>
        </authorList>
    </citation>
    <scope>NUCLEOTIDE SEQUENCE</scope>
    <source>
        <tissue evidence="7">Leaf</tissue>
    </source>
</reference>
<evidence type="ECO:0000256" key="3">
    <source>
        <dbReference type="ARBA" id="ARBA00023110"/>
    </source>
</evidence>
<organism evidence="7 8">
    <name type="scientific">Populus deltoides</name>
    <name type="common">Eastern poplar</name>
    <name type="synonym">Eastern cottonwood</name>
    <dbReference type="NCBI Taxonomy" id="3696"/>
    <lineage>
        <taxon>Eukaryota</taxon>
        <taxon>Viridiplantae</taxon>
        <taxon>Streptophyta</taxon>
        <taxon>Embryophyta</taxon>
        <taxon>Tracheophyta</taxon>
        <taxon>Spermatophyta</taxon>
        <taxon>Magnoliopsida</taxon>
        <taxon>eudicotyledons</taxon>
        <taxon>Gunneridae</taxon>
        <taxon>Pentapetalae</taxon>
        <taxon>rosids</taxon>
        <taxon>fabids</taxon>
        <taxon>Malpighiales</taxon>
        <taxon>Salicaceae</taxon>
        <taxon>Saliceae</taxon>
        <taxon>Populus</taxon>
    </lineage>
</organism>
<name>A0A8T2ZL86_POPDE</name>
<dbReference type="Proteomes" id="UP000807159">
    <property type="component" value="Chromosome 1"/>
</dbReference>
<protein>
    <recommendedName>
        <fullName evidence="2 5">peptidylprolyl isomerase</fullName>
        <ecNumber evidence="2 5">5.2.1.8</ecNumber>
    </recommendedName>
</protein>
<evidence type="ECO:0000313" key="8">
    <source>
        <dbReference type="Proteomes" id="UP000807159"/>
    </source>
</evidence>
<dbReference type="Gene3D" id="3.10.50.40">
    <property type="match status" value="1"/>
</dbReference>
<dbReference type="PANTHER" id="PTHR43811">
    <property type="entry name" value="FKBP-TYPE PEPTIDYL-PROLYL CIS-TRANS ISOMERASE FKPA"/>
    <property type="match status" value="1"/>
</dbReference>
<sequence length="227" mass="25747">MYALPFQTLLHFPCASKFTRPKDAMPMDLHCKFSSLEIKRLSRRIVLKFCGFNTLLLSINPVLAAPMPEMKEPEVIRTLKLASGVRFQEIIEGEGPEAQEGDTVEVNYVCRRSNGYFVHSTVDQFSGESSPVILPLDENQIIKGLKEVLIGMKVGGMLKDLIDPLYWLLYNYTFFDLSGKRRALIPPSVGYVNENLKPIPDEFGPRRSLFSHANEPLIFEVQLLKVL</sequence>
<gene>
    <name evidence="7" type="ORF">H0E87_000235</name>
</gene>
<dbReference type="PANTHER" id="PTHR43811:SF26">
    <property type="entry name" value="PEPTIDYL-PROLYL CIS-TRANS ISOMERASE FKBP16-1, CHLOROPLASTIC"/>
    <property type="match status" value="1"/>
</dbReference>
<evidence type="ECO:0000256" key="1">
    <source>
        <dbReference type="ARBA" id="ARBA00000971"/>
    </source>
</evidence>
<keyword evidence="8" id="KW-1185">Reference proteome</keyword>
<dbReference type="EMBL" id="JACEGQ020000001">
    <property type="protein sequence ID" value="KAH8518303.1"/>
    <property type="molecule type" value="Genomic_DNA"/>
</dbReference>
<evidence type="ECO:0000256" key="5">
    <source>
        <dbReference type="PROSITE-ProRule" id="PRU00277"/>
    </source>
</evidence>
<dbReference type="PROSITE" id="PS50059">
    <property type="entry name" value="FKBP_PPIASE"/>
    <property type="match status" value="1"/>
</dbReference>
<evidence type="ECO:0000259" key="6">
    <source>
        <dbReference type="PROSITE" id="PS50059"/>
    </source>
</evidence>
<dbReference type="InterPro" id="IPR001179">
    <property type="entry name" value="PPIase_FKBP_dom"/>
</dbReference>
<comment type="caution">
    <text evidence="7">The sequence shown here is derived from an EMBL/GenBank/DDBJ whole genome shotgun (WGS) entry which is preliminary data.</text>
</comment>
<dbReference type="EC" id="5.2.1.8" evidence="2 5"/>
<keyword evidence="4 5" id="KW-0413">Isomerase</keyword>